<keyword evidence="2" id="KW-0680">Restriction system</keyword>
<dbReference type="OrthoDB" id="9811611at2"/>
<evidence type="ECO:0000256" key="2">
    <source>
        <dbReference type="ARBA" id="ARBA00022747"/>
    </source>
</evidence>
<feature type="domain" description="Type I restriction modification DNA specificity" evidence="4">
    <location>
        <begin position="13"/>
        <end position="174"/>
    </location>
</feature>
<dbReference type="CDD" id="cd17254">
    <property type="entry name" value="RMtype1_S_FclI-TRD1-CR1_like"/>
    <property type="match status" value="1"/>
</dbReference>
<dbReference type="AlphaFoldDB" id="A0A1M6SHU0"/>
<evidence type="ECO:0000256" key="1">
    <source>
        <dbReference type="ARBA" id="ARBA00010923"/>
    </source>
</evidence>
<dbReference type="PANTHER" id="PTHR30408:SF12">
    <property type="entry name" value="TYPE I RESTRICTION ENZYME MJAVIII SPECIFICITY SUBUNIT"/>
    <property type="match status" value="1"/>
</dbReference>
<dbReference type="RefSeq" id="WP_073088383.1">
    <property type="nucleotide sequence ID" value="NZ_FRBC01000004.1"/>
</dbReference>
<dbReference type="GO" id="GO:0003677">
    <property type="term" value="F:DNA binding"/>
    <property type="evidence" value="ECO:0007669"/>
    <property type="project" value="UniProtKB-KW"/>
</dbReference>
<dbReference type="Proteomes" id="UP000184263">
    <property type="component" value="Unassembled WGS sequence"/>
</dbReference>
<gene>
    <name evidence="5" type="ORF">SAMN05216582_10486</name>
</gene>
<dbReference type="Gene3D" id="1.10.287.1120">
    <property type="entry name" value="Bipartite methylase S protein"/>
    <property type="match status" value="1"/>
</dbReference>
<dbReference type="GO" id="GO:0009307">
    <property type="term" value="P:DNA restriction-modification system"/>
    <property type="evidence" value="ECO:0007669"/>
    <property type="project" value="UniProtKB-KW"/>
</dbReference>
<organism evidence="5 6">
    <name type="scientific">Selenomonas ruminantium</name>
    <dbReference type="NCBI Taxonomy" id="971"/>
    <lineage>
        <taxon>Bacteria</taxon>
        <taxon>Bacillati</taxon>
        <taxon>Bacillota</taxon>
        <taxon>Negativicutes</taxon>
        <taxon>Selenomonadales</taxon>
        <taxon>Selenomonadaceae</taxon>
        <taxon>Selenomonas</taxon>
    </lineage>
</organism>
<evidence type="ECO:0000313" key="5">
    <source>
        <dbReference type="EMBL" id="SHK44364.1"/>
    </source>
</evidence>
<dbReference type="InterPro" id="IPR052021">
    <property type="entry name" value="Type-I_RS_S_subunit"/>
</dbReference>
<dbReference type="InterPro" id="IPR044946">
    <property type="entry name" value="Restrct_endonuc_typeI_TRD_sf"/>
</dbReference>
<sequence length="383" mass="44667">MSTPKIRFNGFTDDWEQRKLDDVVDFLDTMRKPLEEAVRVAGPYPYYGASGIVDYVDGYIFDEELVLLSEDGANITDRNYPVCFLASGKYWVNNHAHVLKVKPGNENNFICNSLERKDFNQYNSGMAMPKLNKEVCKRIPLYCPKYEEQKKIGDYFRNLDNLIALQQRKCDKLQKVKKYMLQKMFPKKGEKVPEIRFAGFTGDWEQQKLGDVATFINGRAYSQDELLDEGKYKVLRVGNFYTNDSWYYSDMELGEKYYANKGDLLYTWSATFGPHIWNGDKVIYHYHIWKVDLSEKLDKVFALQLLEQDKATLLANTNGSTMIHVTKAGMEDKQVLLPHDVNEQAKIGAYLSNLDNRIALHQRKYDTLKEIKKYMLQNMFPKK</sequence>
<dbReference type="InterPro" id="IPR000055">
    <property type="entry name" value="Restrct_endonuc_typeI_TRD"/>
</dbReference>
<name>A0A1M6SHU0_SELRU</name>
<evidence type="ECO:0000313" key="6">
    <source>
        <dbReference type="Proteomes" id="UP000184263"/>
    </source>
</evidence>
<evidence type="ECO:0000256" key="3">
    <source>
        <dbReference type="ARBA" id="ARBA00023125"/>
    </source>
</evidence>
<protein>
    <submittedName>
        <fullName evidence="5">Type I restriction enzyme, S subunit</fullName>
    </submittedName>
</protein>
<dbReference type="PANTHER" id="PTHR30408">
    <property type="entry name" value="TYPE-1 RESTRICTION ENZYME ECOKI SPECIFICITY PROTEIN"/>
    <property type="match status" value="1"/>
</dbReference>
<proteinExistence type="inferred from homology"/>
<accession>A0A1M6SHU0</accession>
<dbReference type="Pfam" id="PF01420">
    <property type="entry name" value="Methylase_S"/>
    <property type="match status" value="2"/>
</dbReference>
<dbReference type="CDD" id="cd17262">
    <property type="entry name" value="RMtype1_S_Aco12261I-TRD2-CR2"/>
    <property type="match status" value="1"/>
</dbReference>
<feature type="domain" description="Type I restriction modification DNA specificity" evidence="4">
    <location>
        <begin position="203"/>
        <end position="369"/>
    </location>
</feature>
<keyword evidence="3" id="KW-0238">DNA-binding</keyword>
<dbReference type="EMBL" id="FRBC01000004">
    <property type="protein sequence ID" value="SHK44364.1"/>
    <property type="molecule type" value="Genomic_DNA"/>
</dbReference>
<reference evidence="5 6" key="1">
    <citation type="submission" date="2016-11" db="EMBL/GenBank/DDBJ databases">
        <authorList>
            <person name="Jaros S."/>
            <person name="Januszkiewicz K."/>
            <person name="Wedrychowicz H."/>
        </authorList>
    </citation>
    <scope>NUCLEOTIDE SEQUENCE [LARGE SCALE GENOMIC DNA]</scope>
    <source>
        <strain evidence="5 6">HD4</strain>
    </source>
</reference>
<dbReference type="Gene3D" id="3.90.220.20">
    <property type="entry name" value="DNA methylase specificity domains"/>
    <property type="match status" value="2"/>
</dbReference>
<evidence type="ECO:0000259" key="4">
    <source>
        <dbReference type="Pfam" id="PF01420"/>
    </source>
</evidence>
<dbReference type="SUPFAM" id="SSF116734">
    <property type="entry name" value="DNA methylase specificity domain"/>
    <property type="match status" value="2"/>
</dbReference>
<comment type="similarity">
    <text evidence="1">Belongs to the type-I restriction system S methylase family.</text>
</comment>